<dbReference type="Gene3D" id="3.40.1580.10">
    <property type="entry name" value="SMI1/KNR4-like"/>
    <property type="match status" value="1"/>
</dbReference>
<evidence type="ECO:0000259" key="1">
    <source>
        <dbReference type="Pfam" id="PF09346"/>
    </source>
</evidence>
<dbReference type="EMBL" id="MTCY01000001">
    <property type="protein sequence ID" value="OWP79746.1"/>
    <property type="molecule type" value="Genomic_DNA"/>
</dbReference>
<name>A0A246GG16_9FLAO</name>
<dbReference type="Proteomes" id="UP000198034">
    <property type="component" value="Unassembled WGS sequence"/>
</dbReference>
<proteinExistence type="predicted"/>
<comment type="caution">
    <text evidence="2">The sequence shown here is derived from an EMBL/GenBank/DDBJ whole genome shotgun (WGS) entry which is preliminary data.</text>
</comment>
<dbReference type="SUPFAM" id="SSF160631">
    <property type="entry name" value="SMI1/KNR4-like"/>
    <property type="match status" value="1"/>
</dbReference>
<dbReference type="Pfam" id="PF09346">
    <property type="entry name" value="SMI1_KNR4"/>
    <property type="match status" value="1"/>
</dbReference>
<dbReference type="InterPro" id="IPR018958">
    <property type="entry name" value="Knr4/Smi1-like_dom"/>
</dbReference>
<evidence type="ECO:0000313" key="3">
    <source>
        <dbReference type="Proteomes" id="UP000198034"/>
    </source>
</evidence>
<organism evidence="2 3">
    <name type="scientific">Flavobacterium columnare</name>
    <dbReference type="NCBI Taxonomy" id="996"/>
    <lineage>
        <taxon>Bacteria</taxon>
        <taxon>Pseudomonadati</taxon>
        <taxon>Bacteroidota</taxon>
        <taxon>Flavobacteriia</taxon>
        <taxon>Flavobacteriales</taxon>
        <taxon>Flavobacteriaceae</taxon>
        <taxon>Flavobacterium</taxon>
    </lineage>
</organism>
<accession>A0A246GG16</accession>
<gene>
    <name evidence="2" type="ORF">BWK62_00470</name>
</gene>
<dbReference type="AlphaFoldDB" id="A0A246GG16"/>
<reference evidence="2 3" key="1">
    <citation type="journal article" date="2017" name="Infect. Genet. Evol.">
        <title>Comparative genome analysis of fish pathogen Flavobacterium columnare reveals extensive sequence diversity within the species.</title>
        <authorList>
            <person name="Kayansamruaj P."/>
            <person name="Dong H.T."/>
            <person name="Hirono I."/>
            <person name="Kondo H."/>
            <person name="Senapin S."/>
            <person name="Rodkhum C."/>
        </authorList>
    </citation>
    <scope>NUCLEOTIDE SEQUENCE [LARGE SCALE GENOMIC DNA]</scope>
    <source>
        <strain evidence="2 3">1214</strain>
    </source>
</reference>
<protein>
    <recommendedName>
        <fullName evidence="1">Knr4/Smi1-like domain-containing protein</fullName>
    </recommendedName>
</protein>
<evidence type="ECO:0000313" key="2">
    <source>
        <dbReference type="EMBL" id="OWP79746.1"/>
    </source>
</evidence>
<dbReference type="InterPro" id="IPR037883">
    <property type="entry name" value="Knr4/Smi1-like_sf"/>
</dbReference>
<dbReference type="OrthoDB" id="1454150at2"/>
<sequence length="175" mass="20003">MIGKFLKKIEEVGGIEITSSFSSKKEKNFDVVNYLALNNLKLPSNDIDFSLKYAFGQFNEDVVFNSISKIPVGCYDDGTIPVTFIYGWGSEGESLQETRDALLDQVNEKYFVFAEGNLGDYVLIDTIDGKIYYYFHEGTENKSIFLVANNFDEFIENLQINKNEKTEDDIEKESF</sequence>
<feature type="domain" description="Knr4/Smi1-like" evidence="1">
    <location>
        <begin position="39"/>
        <end position="156"/>
    </location>
</feature>